<proteinExistence type="predicted"/>
<dbReference type="Pfam" id="PF01381">
    <property type="entry name" value="HTH_3"/>
    <property type="match status" value="1"/>
</dbReference>
<sequence length="146" mass="16342">MTRLSLNGEEANMVEDKLRPKSDFIIFQRGDLQIFVHDEEGEEIYYKVENGKIDILANRYIGKGNKDKPGELSYNYPDNSEWAIAENTAPSPAKLRALLKEKGLTGSQAAKIAGVNPRTIRKWVGGERGIPTAAWRLLLLAKEDTP</sequence>
<dbReference type="AlphaFoldDB" id="E1R3F9"/>
<dbReference type="InterPro" id="IPR001387">
    <property type="entry name" value="Cro/C1-type_HTH"/>
</dbReference>
<accession>E1R3F9</accession>
<dbReference type="PROSITE" id="PS50943">
    <property type="entry name" value="HTH_CROC1"/>
    <property type="match status" value="1"/>
</dbReference>
<dbReference type="CDD" id="cd00093">
    <property type="entry name" value="HTH_XRE"/>
    <property type="match status" value="1"/>
</dbReference>
<organism evidence="2 3">
    <name type="scientific">Sediminispirochaeta smaragdinae (strain DSM 11293 / JCM 15392 / SEBR 4228)</name>
    <name type="common">Spirochaeta smaragdinae</name>
    <dbReference type="NCBI Taxonomy" id="573413"/>
    <lineage>
        <taxon>Bacteria</taxon>
        <taxon>Pseudomonadati</taxon>
        <taxon>Spirochaetota</taxon>
        <taxon>Spirochaetia</taxon>
        <taxon>Spirochaetales</taxon>
        <taxon>Spirochaetaceae</taxon>
        <taxon>Sediminispirochaeta</taxon>
    </lineage>
</organism>
<reference evidence="2 3" key="1">
    <citation type="journal article" date="2010" name="Stand. Genomic Sci.">
        <title>Complete genome sequence of Spirochaeta smaragdinae type strain (SEBR 4228).</title>
        <authorList>
            <person name="Mavromatis K."/>
            <person name="Yasawong M."/>
            <person name="Chertkov O."/>
            <person name="Lapidus A."/>
            <person name="Lucas S."/>
            <person name="Nolan M."/>
            <person name="Del Rio T.G."/>
            <person name="Tice H."/>
            <person name="Cheng J.F."/>
            <person name="Pitluck S."/>
            <person name="Liolios K."/>
            <person name="Ivanova N."/>
            <person name="Tapia R."/>
            <person name="Han C."/>
            <person name="Bruce D."/>
            <person name="Goodwin L."/>
            <person name="Pati A."/>
            <person name="Chen A."/>
            <person name="Palaniappan K."/>
            <person name="Land M."/>
            <person name="Hauser L."/>
            <person name="Chang Y.J."/>
            <person name="Jeffries C.D."/>
            <person name="Detter J.C."/>
            <person name="Rohde M."/>
            <person name="Brambilla E."/>
            <person name="Spring S."/>
            <person name="Goker M."/>
            <person name="Sikorski J."/>
            <person name="Woyke T."/>
            <person name="Bristow J."/>
            <person name="Eisen J.A."/>
            <person name="Markowitz V."/>
            <person name="Hugenholtz P."/>
            <person name="Klenk H.P."/>
            <person name="Kyrpides N.C."/>
        </authorList>
    </citation>
    <scope>NUCLEOTIDE SEQUENCE [LARGE SCALE GENOMIC DNA]</scope>
    <source>
        <strain evidence="3">DSM 11293 / JCM 15392 / SEBR 4228</strain>
    </source>
</reference>
<evidence type="ECO:0000313" key="2">
    <source>
        <dbReference type="EMBL" id="ADK81590.1"/>
    </source>
</evidence>
<dbReference type="KEGG" id="ssm:Spirs_2476"/>
<dbReference type="EMBL" id="CP002116">
    <property type="protein sequence ID" value="ADK81590.1"/>
    <property type="molecule type" value="Genomic_DNA"/>
</dbReference>
<gene>
    <name evidence="2" type="ordered locus">Spirs_2476</name>
</gene>
<dbReference type="GO" id="GO:0003677">
    <property type="term" value="F:DNA binding"/>
    <property type="evidence" value="ECO:0007669"/>
    <property type="project" value="InterPro"/>
</dbReference>
<dbReference type="Gene3D" id="1.10.260.40">
    <property type="entry name" value="lambda repressor-like DNA-binding domains"/>
    <property type="match status" value="1"/>
</dbReference>
<dbReference type="HOGENOM" id="CLU_1776285_0_0_12"/>
<evidence type="ECO:0000313" key="3">
    <source>
        <dbReference type="Proteomes" id="UP000002318"/>
    </source>
</evidence>
<dbReference type="InterPro" id="IPR010982">
    <property type="entry name" value="Lambda_DNA-bd_dom_sf"/>
</dbReference>
<protein>
    <recommendedName>
        <fullName evidence="1">HTH cro/C1-type domain-containing protein</fullName>
    </recommendedName>
</protein>
<evidence type="ECO:0000259" key="1">
    <source>
        <dbReference type="PROSITE" id="PS50943"/>
    </source>
</evidence>
<dbReference type="Proteomes" id="UP000002318">
    <property type="component" value="Chromosome"/>
</dbReference>
<feature type="domain" description="HTH cro/C1-type" evidence="1">
    <location>
        <begin position="95"/>
        <end position="133"/>
    </location>
</feature>
<dbReference type="eggNOG" id="COG2944">
    <property type="taxonomic scope" value="Bacteria"/>
</dbReference>
<dbReference type="SUPFAM" id="SSF47413">
    <property type="entry name" value="lambda repressor-like DNA-binding domains"/>
    <property type="match status" value="1"/>
</dbReference>
<keyword evidence="3" id="KW-1185">Reference proteome</keyword>
<name>E1R3F9_SEDSS</name>
<dbReference type="STRING" id="573413.Spirs_2476"/>